<dbReference type="PANTHER" id="PTHR19849:SF1">
    <property type="entry name" value="F-BOX_WD REPEAT-CONTAINING PROTEIN 7"/>
    <property type="match status" value="1"/>
</dbReference>
<dbReference type="GO" id="GO:0005737">
    <property type="term" value="C:cytoplasm"/>
    <property type="evidence" value="ECO:0007669"/>
    <property type="project" value="TreeGrafter"/>
</dbReference>
<dbReference type="EMBL" id="CAJNOC010000578">
    <property type="protein sequence ID" value="CAF0778927.1"/>
    <property type="molecule type" value="Genomic_DNA"/>
</dbReference>
<feature type="repeat" description="WD" evidence="3">
    <location>
        <begin position="384"/>
        <end position="424"/>
    </location>
</feature>
<dbReference type="GO" id="GO:0010992">
    <property type="term" value="P:ubiquitin recycling"/>
    <property type="evidence" value="ECO:0007669"/>
    <property type="project" value="TreeGrafter"/>
</dbReference>
<dbReference type="Gene3D" id="2.130.10.10">
    <property type="entry name" value="YVTN repeat-like/Quinoprotein amine dehydrogenase"/>
    <property type="match status" value="2"/>
</dbReference>
<accession>A0A813R5J5</accession>
<keyword evidence="6" id="KW-1185">Reference proteome</keyword>
<dbReference type="GO" id="GO:0005634">
    <property type="term" value="C:nucleus"/>
    <property type="evidence" value="ECO:0007669"/>
    <property type="project" value="TreeGrafter"/>
</dbReference>
<dbReference type="AlphaFoldDB" id="A0A813R5J5"/>
<dbReference type="GO" id="GO:0043130">
    <property type="term" value="F:ubiquitin binding"/>
    <property type="evidence" value="ECO:0007669"/>
    <property type="project" value="TreeGrafter"/>
</dbReference>
<reference evidence="5" key="1">
    <citation type="submission" date="2021-02" db="EMBL/GenBank/DDBJ databases">
        <authorList>
            <person name="Nowell W R."/>
        </authorList>
    </citation>
    <scope>NUCLEOTIDE SEQUENCE</scope>
    <source>
        <strain evidence="5">Ploen Becks lab</strain>
    </source>
</reference>
<dbReference type="SUPFAM" id="SSF50978">
    <property type="entry name" value="WD40 repeat-like"/>
    <property type="match status" value="1"/>
</dbReference>
<feature type="repeat" description="WD" evidence="3">
    <location>
        <begin position="302"/>
        <end position="342"/>
    </location>
</feature>
<feature type="repeat" description="WD" evidence="3">
    <location>
        <begin position="261"/>
        <end position="301"/>
    </location>
</feature>
<dbReference type="Pfam" id="PF00400">
    <property type="entry name" value="WD40"/>
    <property type="match status" value="5"/>
</dbReference>
<gene>
    <name evidence="5" type="ORF">OXX778_LOCUS5351</name>
</gene>
<dbReference type="PROSITE" id="PS50294">
    <property type="entry name" value="WD_REPEATS_REGION"/>
    <property type="match status" value="3"/>
</dbReference>
<dbReference type="InterPro" id="IPR001680">
    <property type="entry name" value="WD40_rpt"/>
</dbReference>
<dbReference type="PROSITE" id="PS00678">
    <property type="entry name" value="WD_REPEATS_1"/>
    <property type="match status" value="1"/>
</dbReference>
<dbReference type="GO" id="GO:0043161">
    <property type="term" value="P:proteasome-mediated ubiquitin-dependent protein catabolic process"/>
    <property type="evidence" value="ECO:0007669"/>
    <property type="project" value="TreeGrafter"/>
</dbReference>
<dbReference type="InterPro" id="IPR015943">
    <property type="entry name" value="WD40/YVTN_repeat-like_dom_sf"/>
</dbReference>
<protein>
    <submittedName>
        <fullName evidence="5">Uncharacterized protein</fullName>
    </submittedName>
</protein>
<dbReference type="Proteomes" id="UP000663879">
    <property type="component" value="Unassembled WGS sequence"/>
</dbReference>
<dbReference type="InterPro" id="IPR036322">
    <property type="entry name" value="WD40_repeat_dom_sf"/>
</dbReference>
<evidence type="ECO:0000256" key="1">
    <source>
        <dbReference type="ARBA" id="ARBA00022574"/>
    </source>
</evidence>
<dbReference type="OrthoDB" id="1367865at2759"/>
<dbReference type="PRINTS" id="PR00320">
    <property type="entry name" value="GPROTEINBRPT"/>
</dbReference>
<dbReference type="InterPro" id="IPR019775">
    <property type="entry name" value="WD40_repeat_CS"/>
</dbReference>
<keyword evidence="4" id="KW-0175">Coiled coil</keyword>
<name>A0A813R5J5_9BILA</name>
<evidence type="ECO:0000256" key="3">
    <source>
        <dbReference type="PROSITE-ProRule" id="PRU00221"/>
    </source>
</evidence>
<dbReference type="SMART" id="SM00320">
    <property type="entry name" value="WD40"/>
    <property type="match status" value="5"/>
</dbReference>
<dbReference type="CDD" id="cd00200">
    <property type="entry name" value="WD40"/>
    <property type="match status" value="1"/>
</dbReference>
<feature type="repeat" description="WD" evidence="3">
    <location>
        <begin position="343"/>
        <end position="383"/>
    </location>
</feature>
<dbReference type="InterPro" id="IPR020472">
    <property type="entry name" value="WD40_PAC1"/>
</dbReference>
<feature type="coiled-coil region" evidence="4">
    <location>
        <begin position="46"/>
        <end position="120"/>
    </location>
</feature>
<comment type="caution">
    <text evidence="5">The sequence shown here is derived from an EMBL/GenBank/DDBJ whole genome shotgun (WGS) entry which is preliminary data.</text>
</comment>
<organism evidence="5 6">
    <name type="scientific">Brachionus calyciflorus</name>
    <dbReference type="NCBI Taxonomy" id="104777"/>
    <lineage>
        <taxon>Eukaryota</taxon>
        <taxon>Metazoa</taxon>
        <taxon>Spiralia</taxon>
        <taxon>Gnathifera</taxon>
        <taxon>Rotifera</taxon>
        <taxon>Eurotatoria</taxon>
        <taxon>Monogononta</taxon>
        <taxon>Pseudotrocha</taxon>
        <taxon>Ploima</taxon>
        <taxon>Brachionidae</taxon>
        <taxon>Brachionus</taxon>
    </lineage>
</organism>
<proteinExistence type="predicted"/>
<evidence type="ECO:0000256" key="4">
    <source>
        <dbReference type="SAM" id="Coils"/>
    </source>
</evidence>
<sequence length="497" mass="57563">MDQVKINLPCGFETTYGKLRNCEKVVRCMMCEEEDLNIDSVLKLPANQVRLKEKQIELELVKLEKLENEIQTIGKDPHFHVEKSYEQIFNQMDLRREKLKIEFEKKLDEYLQLRSEYEEKKKLNIKKLEQNLNQNYVKIDVLPKKHGNFSNIQEKIDTLETDLKRISQKTDYLSKVIVLSKIGENQELLLVSEYINIKEMFGEIHASDMRFDYKLQVVLGGQFNSQKIQCIQNVDENTLLFGLDENIKLWHIDNRKCLKTFTGHSKRVVSLCMLETNRFASCSLDKLIKIWNIKSGESVKTLLDHNQSVLCLKYLSNGQLASCSTDKTIKIWNYESGKCIRTLTGHEKSVNLIELGPKNTIISSSLDKTIKIWNLETGENLKTLKGHLNEVYFLKTMYSTRLISGSYDNTIKYWDLESGQCIQSFLGFSGIPGPMAMLKNGHLITCCEEGTIKIWDLDLKECLKVLKIFEPIDILFLTKDEEIILTTKSSQMIILSL</sequence>
<keyword evidence="2" id="KW-0677">Repeat</keyword>
<evidence type="ECO:0000313" key="5">
    <source>
        <dbReference type="EMBL" id="CAF0778927.1"/>
    </source>
</evidence>
<evidence type="ECO:0000256" key="2">
    <source>
        <dbReference type="ARBA" id="ARBA00022737"/>
    </source>
</evidence>
<keyword evidence="1 3" id="KW-0853">WD repeat</keyword>
<evidence type="ECO:0000313" key="6">
    <source>
        <dbReference type="Proteomes" id="UP000663879"/>
    </source>
</evidence>
<dbReference type="PROSITE" id="PS50082">
    <property type="entry name" value="WD_REPEATS_2"/>
    <property type="match status" value="4"/>
</dbReference>
<dbReference type="PANTHER" id="PTHR19849">
    <property type="entry name" value="PHOSPHOLIPASE A-2-ACTIVATING PROTEIN"/>
    <property type="match status" value="1"/>
</dbReference>